<dbReference type="OMA" id="DTCGEEF"/>
<feature type="region of interest" description="Disordered" evidence="7">
    <location>
        <begin position="554"/>
        <end position="587"/>
    </location>
</feature>
<dbReference type="PANTHER" id="PTHR44029">
    <property type="entry name" value="DNAJ HOMOLOG SUBFAMILY C MEMBER 21"/>
    <property type="match status" value="1"/>
</dbReference>
<dbReference type="PROSITE" id="PS00028">
    <property type="entry name" value="ZINC_FINGER_C2H2_1"/>
    <property type="match status" value="2"/>
</dbReference>
<dbReference type="PROSITE" id="PS00636">
    <property type="entry name" value="DNAJ_1"/>
    <property type="match status" value="1"/>
</dbReference>
<evidence type="ECO:0000256" key="1">
    <source>
        <dbReference type="ARBA" id="ARBA00022723"/>
    </source>
</evidence>
<dbReference type="InterPro" id="IPR018253">
    <property type="entry name" value="DnaJ_domain_CS"/>
</dbReference>
<gene>
    <name evidence="10" type="ORF">X777_02142</name>
</gene>
<dbReference type="InterPro" id="IPR036869">
    <property type="entry name" value="J_dom_sf"/>
</dbReference>
<dbReference type="AlphaFoldDB" id="A0A026WNI9"/>
<dbReference type="SUPFAM" id="SSF57667">
    <property type="entry name" value="beta-beta-alpha zinc fingers"/>
    <property type="match status" value="1"/>
</dbReference>
<dbReference type="InterPro" id="IPR051964">
    <property type="entry name" value="Chaperone_stress_response"/>
</dbReference>
<dbReference type="Pfam" id="PF12171">
    <property type="entry name" value="zf-C2H2_jaz"/>
    <property type="match status" value="1"/>
</dbReference>
<dbReference type="GO" id="GO:0005737">
    <property type="term" value="C:cytoplasm"/>
    <property type="evidence" value="ECO:0007669"/>
    <property type="project" value="TreeGrafter"/>
</dbReference>
<feature type="domain" description="J" evidence="8">
    <location>
        <begin position="3"/>
        <end position="69"/>
    </location>
</feature>
<evidence type="ECO:0000256" key="3">
    <source>
        <dbReference type="ARBA" id="ARBA00022833"/>
    </source>
</evidence>
<dbReference type="InterPro" id="IPR022755">
    <property type="entry name" value="Znf_C2H2_jaz"/>
</dbReference>
<dbReference type="GO" id="GO:0008270">
    <property type="term" value="F:zinc ion binding"/>
    <property type="evidence" value="ECO:0007669"/>
    <property type="project" value="UniProtKB-KW"/>
</dbReference>
<dbReference type="SMART" id="SM00355">
    <property type="entry name" value="ZnF_C2H2"/>
    <property type="match status" value="2"/>
</dbReference>
<feature type="region of interest" description="Disordered" evidence="7">
    <location>
        <begin position="329"/>
        <end position="496"/>
    </location>
</feature>
<feature type="compositionally biased region" description="Basic and acidic residues" evidence="7">
    <location>
        <begin position="559"/>
        <end position="587"/>
    </location>
</feature>
<dbReference type="Proteomes" id="UP000053097">
    <property type="component" value="Unassembled WGS sequence"/>
</dbReference>
<dbReference type="Gene3D" id="3.30.160.60">
    <property type="entry name" value="Classic Zinc Finger"/>
    <property type="match status" value="1"/>
</dbReference>
<evidence type="ECO:0000256" key="4">
    <source>
        <dbReference type="ARBA" id="ARBA00074367"/>
    </source>
</evidence>
<evidence type="ECO:0000256" key="5">
    <source>
        <dbReference type="PROSITE-ProRule" id="PRU00042"/>
    </source>
</evidence>
<dbReference type="InterPro" id="IPR001623">
    <property type="entry name" value="DnaJ_domain"/>
</dbReference>
<dbReference type="OrthoDB" id="552049at2759"/>
<dbReference type="Gene3D" id="1.10.287.110">
    <property type="entry name" value="DnaJ domain"/>
    <property type="match status" value="1"/>
</dbReference>
<dbReference type="CDD" id="cd06257">
    <property type="entry name" value="DnaJ"/>
    <property type="match status" value="1"/>
</dbReference>
<dbReference type="SMART" id="SM00451">
    <property type="entry name" value="ZnF_U1"/>
    <property type="match status" value="1"/>
</dbReference>
<dbReference type="PRINTS" id="PR00625">
    <property type="entry name" value="JDOMAIN"/>
</dbReference>
<dbReference type="SUPFAM" id="SSF46565">
    <property type="entry name" value="Chaperone J-domain"/>
    <property type="match status" value="1"/>
</dbReference>
<keyword evidence="3" id="KW-0862">Zinc</keyword>
<sequence>MKCHYEVLGVARNASDDDIKKAYRKLALKWHPDKNLDNTEEAKEQFQLVQQAWETLSDPHERTWYDNHREAILKGGIGDDYKDDSINLFPYFSASCFKGYADDAKGFYAIYRNVFDKLAAEETEFAVDDKFDEELPSFGDSQSSYEDVVHSFYACWQSFSTKRSYTWLNPYDIRNMPNRRVLRLAEKENKKVRERAKRERNEQVRNLVAFIRKRDKRVQAYAAKLAERARENSRKAEERKRAHLLERQKLLRESSNESEWSKFSNIEAELEKIETNLTEQFEADDKEDDALYCIACNKIFKTHKAFTNHENSRKHKEKVNALQDVMLSDDKDYPDSSQENNSSSESSVSLNEVKLATDSQMPDFLLNPPETSKRLHDENNEDISPDELMSDDEDDLGPISMGKKEKKKKINNENRQKKKNKKNKKRNIQNPDPVLDHASDDNVEVNEEAWLSKKQRKKLQQRKVMTKQSQNDEETHKEEKQEVEDEIQVSEEANIVNEKLKADRIKKACKREERPSKGKNKKDPADIDDLAHCCVSCSAEFPSKNKLFEHLKKTGHSVHIPELRSKKNQEKKEKASKGKDSLDKKRR</sequence>
<evidence type="ECO:0000313" key="11">
    <source>
        <dbReference type="Proteomes" id="UP000053097"/>
    </source>
</evidence>
<dbReference type="STRING" id="2015173.A0A026WNI9"/>
<dbReference type="InterPro" id="IPR036236">
    <property type="entry name" value="Znf_C2H2_sf"/>
</dbReference>
<feature type="compositionally biased region" description="Basic residues" evidence="7">
    <location>
        <begin position="453"/>
        <end position="465"/>
    </location>
</feature>
<dbReference type="InterPro" id="IPR054076">
    <property type="entry name" value="ZUO1-like_ZHD"/>
</dbReference>
<feature type="compositionally biased region" description="Low complexity" evidence="7">
    <location>
        <begin position="336"/>
        <end position="352"/>
    </location>
</feature>
<name>A0A026WNI9_OOCBI</name>
<feature type="compositionally biased region" description="Acidic residues" evidence="7">
    <location>
        <begin position="379"/>
        <end position="396"/>
    </location>
</feature>
<reference evidence="10 11" key="1">
    <citation type="journal article" date="2014" name="Curr. Biol.">
        <title>The genome of the clonal raider ant Cerapachys biroi.</title>
        <authorList>
            <person name="Oxley P.R."/>
            <person name="Ji L."/>
            <person name="Fetter-Pruneda I."/>
            <person name="McKenzie S.K."/>
            <person name="Li C."/>
            <person name="Hu H."/>
            <person name="Zhang G."/>
            <person name="Kronauer D.J."/>
        </authorList>
    </citation>
    <scope>NUCLEOTIDE SEQUENCE [LARGE SCALE GENOMIC DNA]</scope>
</reference>
<feature type="domain" description="C2H2-type" evidence="9">
    <location>
        <begin position="532"/>
        <end position="561"/>
    </location>
</feature>
<evidence type="ECO:0000256" key="7">
    <source>
        <dbReference type="SAM" id="MobiDB-lite"/>
    </source>
</evidence>
<feature type="coiled-coil region" evidence="6">
    <location>
        <begin position="182"/>
        <end position="253"/>
    </location>
</feature>
<organism evidence="10 11">
    <name type="scientific">Ooceraea biroi</name>
    <name type="common">Clonal raider ant</name>
    <name type="synonym">Cerapachys biroi</name>
    <dbReference type="NCBI Taxonomy" id="2015173"/>
    <lineage>
        <taxon>Eukaryota</taxon>
        <taxon>Metazoa</taxon>
        <taxon>Ecdysozoa</taxon>
        <taxon>Arthropoda</taxon>
        <taxon>Hexapoda</taxon>
        <taxon>Insecta</taxon>
        <taxon>Pterygota</taxon>
        <taxon>Neoptera</taxon>
        <taxon>Endopterygota</taxon>
        <taxon>Hymenoptera</taxon>
        <taxon>Apocrita</taxon>
        <taxon>Aculeata</taxon>
        <taxon>Formicoidea</taxon>
        <taxon>Formicidae</taxon>
        <taxon>Dorylinae</taxon>
        <taxon>Ooceraea</taxon>
    </lineage>
</organism>
<proteinExistence type="predicted"/>
<dbReference type="PROSITE" id="PS50076">
    <property type="entry name" value="DNAJ_2"/>
    <property type="match status" value="1"/>
</dbReference>
<feature type="compositionally biased region" description="Basic residues" evidence="7">
    <location>
        <begin position="416"/>
        <end position="427"/>
    </location>
</feature>
<keyword evidence="11" id="KW-1185">Reference proteome</keyword>
<accession>A0A026WNI9</accession>
<keyword evidence="1" id="KW-0479">Metal-binding</keyword>
<dbReference type="FunFam" id="1.10.287.110:FF:000046">
    <property type="entry name" value="dnaJ homolog subfamily C member 21"/>
    <property type="match status" value="1"/>
</dbReference>
<keyword evidence="6" id="KW-0175">Coiled coil</keyword>
<dbReference type="SMART" id="SM00271">
    <property type="entry name" value="DnaJ"/>
    <property type="match status" value="1"/>
</dbReference>
<evidence type="ECO:0000256" key="6">
    <source>
        <dbReference type="SAM" id="Coils"/>
    </source>
</evidence>
<feature type="region of interest" description="Disordered" evidence="7">
    <location>
        <begin position="507"/>
        <end position="526"/>
    </location>
</feature>
<evidence type="ECO:0000259" key="8">
    <source>
        <dbReference type="PROSITE" id="PS50076"/>
    </source>
</evidence>
<evidence type="ECO:0000259" key="9">
    <source>
        <dbReference type="PROSITE" id="PS50157"/>
    </source>
</evidence>
<dbReference type="PROSITE" id="PS50157">
    <property type="entry name" value="ZINC_FINGER_C2H2_2"/>
    <property type="match status" value="1"/>
</dbReference>
<dbReference type="PANTHER" id="PTHR44029:SF1">
    <property type="entry name" value="DNAJ HOMOLOG SUBFAMILY C MEMBER 21"/>
    <property type="match status" value="1"/>
</dbReference>
<dbReference type="EMBL" id="KK107144">
    <property type="protein sequence ID" value="EZA57602.1"/>
    <property type="molecule type" value="Genomic_DNA"/>
</dbReference>
<evidence type="ECO:0000256" key="2">
    <source>
        <dbReference type="ARBA" id="ARBA00022771"/>
    </source>
</evidence>
<dbReference type="GO" id="GO:0003676">
    <property type="term" value="F:nucleic acid binding"/>
    <property type="evidence" value="ECO:0007669"/>
    <property type="project" value="InterPro"/>
</dbReference>
<protein>
    <recommendedName>
        <fullName evidence="4">DnaJ homolog subfamily C member 21</fullName>
    </recommendedName>
</protein>
<keyword evidence="2 5" id="KW-0863">Zinc-finger</keyword>
<dbReference type="Pfam" id="PF21884">
    <property type="entry name" value="ZUO1-like_ZHD"/>
    <property type="match status" value="1"/>
</dbReference>
<dbReference type="InterPro" id="IPR013087">
    <property type="entry name" value="Znf_C2H2_type"/>
</dbReference>
<evidence type="ECO:0000313" key="10">
    <source>
        <dbReference type="EMBL" id="EZA57602.1"/>
    </source>
</evidence>
<dbReference type="Pfam" id="PF00226">
    <property type="entry name" value="DnaJ"/>
    <property type="match status" value="1"/>
</dbReference>
<dbReference type="InterPro" id="IPR003604">
    <property type="entry name" value="Matrin/U1-like-C_Znf_C2H2"/>
</dbReference>